<evidence type="ECO:0000313" key="2">
    <source>
        <dbReference type="EMBL" id="KAK3321353.1"/>
    </source>
</evidence>
<reference evidence="2" key="2">
    <citation type="submission" date="2023-06" db="EMBL/GenBank/DDBJ databases">
        <authorList>
            <consortium name="Lawrence Berkeley National Laboratory"/>
            <person name="Haridas S."/>
            <person name="Hensen N."/>
            <person name="Bonometti L."/>
            <person name="Westerberg I."/>
            <person name="Brannstrom I.O."/>
            <person name="Guillou S."/>
            <person name="Cros-Aarteil S."/>
            <person name="Calhoun S."/>
            <person name="Kuo A."/>
            <person name="Mondo S."/>
            <person name="Pangilinan J."/>
            <person name="Riley R."/>
            <person name="Labutti K."/>
            <person name="Andreopoulos B."/>
            <person name="Lipzen A."/>
            <person name="Chen C."/>
            <person name="Yanf M."/>
            <person name="Daum C."/>
            <person name="Ng V."/>
            <person name="Clum A."/>
            <person name="Steindorff A."/>
            <person name="Ohm R."/>
            <person name="Martin F."/>
            <person name="Silar P."/>
            <person name="Natvig D."/>
            <person name="Lalanne C."/>
            <person name="Gautier V."/>
            <person name="Ament-Velasquez S.L."/>
            <person name="Kruys A."/>
            <person name="Hutchinson M.I."/>
            <person name="Powell A.J."/>
            <person name="Barry K."/>
            <person name="Miller A.N."/>
            <person name="Grigoriev I.V."/>
            <person name="Debuchy R."/>
            <person name="Gladieux P."/>
            <person name="Thoren M.H."/>
            <person name="Johannesson H."/>
        </authorList>
    </citation>
    <scope>NUCLEOTIDE SEQUENCE</scope>
    <source>
        <strain evidence="2">SMH4131-1</strain>
    </source>
</reference>
<feature type="region of interest" description="Disordered" evidence="1">
    <location>
        <begin position="82"/>
        <end position="137"/>
    </location>
</feature>
<evidence type="ECO:0000313" key="3">
    <source>
        <dbReference type="Proteomes" id="UP001286456"/>
    </source>
</evidence>
<organism evidence="2 3">
    <name type="scientific">Cercophora scortea</name>
    <dbReference type="NCBI Taxonomy" id="314031"/>
    <lineage>
        <taxon>Eukaryota</taxon>
        <taxon>Fungi</taxon>
        <taxon>Dikarya</taxon>
        <taxon>Ascomycota</taxon>
        <taxon>Pezizomycotina</taxon>
        <taxon>Sordariomycetes</taxon>
        <taxon>Sordariomycetidae</taxon>
        <taxon>Sordariales</taxon>
        <taxon>Lasiosphaeriaceae</taxon>
        <taxon>Cercophora</taxon>
    </lineage>
</organism>
<name>A0AAE0IAA4_9PEZI</name>
<reference evidence="2" key="1">
    <citation type="journal article" date="2023" name="Mol. Phylogenet. Evol.">
        <title>Genome-scale phylogeny and comparative genomics of the fungal order Sordariales.</title>
        <authorList>
            <person name="Hensen N."/>
            <person name="Bonometti L."/>
            <person name="Westerberg I."/>
            <person name="Brannstrom I.O."/>
            <person name="Guillou S."/>
            <person name="Cros-Aarteil S."/>
            <person name="Calhoun S."/>
            <person name="Haridas S."/>
            <person name="Kuo A."/>
            <person name="Mondo S."/>
            <person name="Pangilinan J."/>
            <person name="Riley R."/>
            <person name="LaButti K."/>
            <person name="Andreopoulos B."/>
            <person name="Lipzen A."/>
            <person name="Chen C."/>
            <person name="Yan M."/>
            <person name="Daum C."/>
            <person name="Ng V."/>
            <person name="Clum A."/>
            <person name="Steindorff A."/>
            <person name="Ohm R.A."/>
            <person name="Martin F."/>
            <person name="Silar P."/>
            <person name="Natvig D.O."/>
            <person name="Lalanne C."/>
            <person name="Gautier V."/>
            <person name="Ament-Velasquez S.L."/>
            <person name="Kruys A."/>
            <person name="Hutchinson M.I."/>
            <person name="Powell A.J."/>
            <person name="Barry K."/>
            <person name="Miller A.N."/>
            <person name="Grigoriev I.V."/>
            <person name="Debuchy R."/>
            <person name="Gladieux P."/>
            <person name="Hiltunen Thoren M."/>
            <person name="Johannesson H."/>
        </authorList>
    </citation>
    <scope>NUCLEOTIDE SEQUENCE</scope>
    <source>
        <strain evidence="2">SMH4131-1</strain>
    </source>
</reference>
<evidence type="ECO:0000256" key="1">
    <source>
        <dbReference type="SAM" id="MobiDB-lite"/>
    </source>
</evidence>
<gene>
    <name evidence="2" type="ORF">B0T19DRAFT_264208</name>
</gene>
<dbReference type="AlphaFoldDB" id="A0AAE0IAA4"/>
<keyword evidence="3" id="KW-1185">Reference proteome</keyword>
<feature type="compositionally biased region" description="Basic and acidic residues" evidence="1">
    <location>
        <begin position="30"/>
        <end position="39"/>
    </location>
</feature>
<feature type="region of interest" description="Disordered" evidence="1">
    <location>
        <begin position="30"/>
        <end position="59"/>
    </location>
</feature>
<accession>A0AAE0IAA4</accession>
<comment type="caution">
    <text evidence="2">The sequence shown here is derived from an EMBL/GenBank/DDBJ whole genome shotgun (WGS) entry which is preliminary data.</text>
</comment>
<dbReference type="EMBL" id="JAUEPO010000005">
    <property type="protein sequence ID" value="KAK3321353.1"/>
    <property type="molecule type" value="Genomic_DNA"/>
</dbReference>
<sequence length="177" mass="20142">MGRSGACLDALKLRGRSSYGRVCRRNDTHELSRRQDQDLKTGTTGKNHDCRGESRTARTARSKMITANTHKMRKVLFLTSQAKAQDRNEKKKRWENRAGQTSIDTHPARAPKGKTSKAGYRSSPLSIQPRHKRASDRHLRRQIESKMVSHCRAPRILFINPGGICGSFREHKRGQLL</sequence>
<feature type="compositionally biased region" description="Basic and acidic residues" evidence="1">
    <location>
        <begin position="46"/>
        <end position="56"/>
    </location>
</feature>
<dbReference type="Proteomes" id="UP001286456">
    <property type="component" value="Unassembled WGS sequence"/>
</dbReference>
<proteinExistence type="predicted"/>
<protein>
    <submittedName>
        <fullName evidence="2">Uncharacterized protein</fullName>
    </submittedName>
</protein>